<keyword evidence="1" id="KW-0732">Signal</keyword>
<keyword evidence="3" id="KW-1185">Reference proteome</keyword>
<feature type="signal peptide" evidence="1">
    <location>
        <begin position="1"/>
        <end position="19"/>
    </location>
</feature>
<dbReference type="Proteomes" id="UP000799291">
    <property type="component" value="Unassembled WGS sequence"/>
</dbReference>
<accession>A0A6G1JBD5</accession>
<evidence type="ECO:0000256" key="1">
    <source>
        <dbReference type="SAM" id="SignalP"/>
    </source>
</evidence>
<dbReference type="AlphaFoldDB" id="A0A6G1JBD5"/>
<sequence length="448" mass="48192">MKRTFRILVIVVQAEWIHGQDTAFTFKEKAITPTASGQIGINPVSVYPPESYQNVGPNTQWYQTEGGTTKWIGVNTEYLTDLPYTTTVDNQPSTTTIPAPIVAVTATASQAGTEPGDVSVAFSPKLLEVLNKLASEAEAACGAKRRRTSCDVNQRFAQSVAEQARPGGALDFIDAGIESMLPTVTAADVAAVMNAANVAGGLVGIAITWKLLGKLPAMTLSHASLHTNGSNDENKCSADAPTGDDAPFCTDEECKGDNTKRDQKCAEGKYKGCDCLATAEVVGPIDADMTIYDFGLTWMEEQQKLIQDLNDEASKAPTPSAKSKALSVIFQNYGDESNYINLWIFITTDIGVSAMCRNSTEAVSVQKAPNDLNLVKNPPWPGGTFEMTIEGLGDCEYKNDGSNTGALWCSGRGISCQEDDLRQSGQAQFCPNLDIWGFSHHPVVFCEW</sequence>
<dbReference type="OrthoDB" id="1896086at2759"/>
<evidence type="ECO:0000313" key="3">
    <source>
        <dbReference type="Proteomes" id="UP000799291"/>
    </source>
</evidence>
<feature type="chain" id="PRO_5026160080" evidence="1">
    <location>
        <begin position="20"/>
        <end position="448"/>
    </location>
</feature>
<evidence type="ECO:0000313" key="2">
    <source>
        <dbReference type="EMBL" id="KAF2687475.1"/>
    </source>
</evidence>
<protein>
    <submittedName>
        <fullName evidence="2">Uncharacterized protein</fullName>
    </submittedName>
</protein>
<dbReference type="EMBL" id="MU005575">
    <property type="protein sequence ID" value="KAF2687475.1"/>
    <property type="molecule type" value="Genomic_DNA"/>
</dbReference>
<organism evidence="2 3">
    <name type="scientific">Lentithecium fluviatile CBS 122367</name>
    <dbReference type="NCBI Taxonomy" id="1168545"/>
    <lineage>
        <taxon>Eukaryota</taxon>
        <taxon>Fungi</taxon>
        <taxon>Dikarya</taxon>
        <taxon>Ascomycota</taxon>
        <taxon>Pezizomycotina</taxon>
        <taxon>Dothideomycetes</taxon>
        <taxon>Pleosporomycetidae</taxon>
        <taxon>Pleosporales</taxon>
        <taxon>Massarineae</taxon>
        <taxon>Lentitheciaceae</taxon>
        <taxon>Lentithecium</taxon>
    </lineage>
</organism>
<proteinExistence type="predicted"/>
<name>A0A6G1JBD5_9PLEO</name>
<gene>
    <name evidence="2" type="ORF">K458DRAFT_401982</name>
</gene>
<reference evidence="2" key="1">
    <citation type="journal article" date="2020" name="Stud. Mycol.">
        <title>101 Dothideomycetes genomes: a test case for predicting lifestyles and emergence of pathogens.</title>
        <authorList>
            <person name="Haridas S."/>
            <person name="Albert R."/>
            <person name="Binder M."/>
            <person name="Bloem J."/>
            <person name="Labutti K."/>
            <person name="Salamov A."/>
            <person name="Andreopoulos B."/>
            <person name="Baker S."/>
            <person name="Barry K."/>
            <person name="Bills G."/>
            <person name="Bluhm B."/>
            <person name="Cannon C."/>
            <person name="Castanera R."/>
            <person name="Culley D."/>
            <person name="Daum C."/>
            <person name="Ezra D."/>
            <person name="Gonzalez J."/>
            <person name="Henrissat B."/>
            <person name="Kuo A."/>
            <person name="Liang C."/>
            <person name="Lipzen A."/>
            <person name="Lutzoni F."/>
            <person name="Magnuson J."/>
            <person name="Mondo S."/>
            <person name="Nolan M."/>
            <person name="Ohm R."/>
            <person name="Pangilinan J."/>
            <person name="Park H.-J."/>
            <person name="Ramirez L."/>
            <person name="Alfaro M."/>
            <person name="Sun H."/>
            <person name="Tritt A."/>
            <person name="Yoshinaga Y."/>
            <person name="Zwiers L.-H."/>
            <person name="Turgeon B."/>
            <person name="Goodwin S."/>
            <person name="Spatafora J."/>
            <person name="Crous P."/>
            <person name="Grigoriev I."/>
        </authorList>
    </citation>
    <scope>NUCLEOTIDE SEQUENCE</scope>
    <source>
        <strain evidence="2">CBS 122367</strain>
    </source>
</reference>